<dbReference type="GO" id="GO:0003700">
    <property type="term" value="F:DNA-binding transcription factor activity"/>
    <property type="evidence" value="ECO:0007669"/>
    <property type="project" value="InterPro"/>
</dbReference>
<feature type="domain" description="Ethylene insensitive 3-like DNA-binding" evidence="1">
    <location>
        <begin position="63"/>
        <end position="137"/>
    </location>
</feature>
<gene>
    <name evidence="2" type="ORF">CKAN_00264000</name>
</gene>
<evidence type="ECO:0000313" key="3">
    <source>
        <dbReference type="Proteomes" id="UP000283530"/>
    </source>
</evidence>
<accession>A0A3S3NSG3</accession>
<protein>
    <submittedName>
        <fullName evidence="2">ETHYLENE INSENSITIVE 3-like 1 protein</fullName>
    </submittedName>
</protein>
<organism evidence="2 3">
    <name type="scientific">Cinnamomum micranthum f. kanehirae</name>
    <dbReference type="NCBI Taxonomy" id="337451"/>
    <lineage>
        <taxon>Eukaryota</taxon>
        <taxon>Viridiplantae</taxon>
        <taxon>Streptophyta</taxon>
        <taxon>Embryophyta</taxon>
        <taxon>Tracheophyta</taxon>
        <taxon>Spermatophyta</taxon>
        <taxon>Magnoliopsida</taxon>
        <taxon>Magnoliidae</taxon>
        <taxon>Laurales</taxon>
        <taxon>Lauraceae</taxon>
        <taxon>Cinnamomum</taxon>
    </lineage>
</organism>
<comment type="caution">
    <text evidence="2">The sequence shown here is derived from an EMBL/GenBank/DDBJ whole genome shotgun (WGS) entry which is preliminary data.</text>
</comment>
<reference evidence="2 3" key="1">
    <citation type="journal article" date="2019" name="Nat. Plants">
        <title>Stout camphor tree genome fills gaps in understanding of flowering plant genome evolution.</title>
        <authorList>
            <person name="Chaw S.M."/>
            <person name="Liu Y.C."/>
            <person name="Wu Y.W."/>
            <person name="Wang H.Y."/>
            <person name="Lin C.I."/>
            <person name="Wu C.S."/>
            <person name="Ke H.M."/>
            <person name="Chang L.Y."/>
            <person name="Hsu C.Y."/>
            <person name="Yang H.T."/>
            <person name="Sudianto E."/>
            <person name="Hsu M.H."/>
            <person name="Wu K.P."/>
            <person name="Wang L.N."/>
            <person name="Leebens-Mack J.H."/>
            <person name="Tsai I.J."/>
        </authorList>
    </citation>
    <scope>NUCLEOTIDE SEQUENCE [LARGE SCALE GENOMIC DNA]</scope>
    <source>
        <strain evidence="3">cv. Chaw 1501</strain>
        <tissue evidence="2">Young leaves</tissue>
    </source>
</reference>
<keyword evidence="3" id="KW-1185">Reference proteome</keyword>
<name>A0A3S3NSG3_9MAGN</name>
<dbReference type="EMBL" id="QPKB01000001">
    <property type="protein sequence ID" value="RWR74315.1"/>
    <property type="molecule type" value="Genomic_DNA"/>
</dbReference>
<evidence type="ECO:0000259" key="1">
    <source>
        <dbReference type="Pfam" id="PF04873"/>
    </source>
</evidence>
<dbReference type="Pfam" id="PF04873">
    <property type="entry name" value="EIN3_DNA-bd"/>
    <property type="match status" value="1"/>
</dbReference>
<dbReference type="AlphaFoldDB" id="A0A3S3NSG3"/>
<dbReference type="Proteomes" id="UP000283530">
    <property type="component" value="Unassembled WGS sequence"/>
</dbReference>
<dbReference type="InterPro" id="IPR047091">
    <property type="entry name" value="EIN3-like_DNA-bd"/>
</dbReference>
<evidence type="ECO:0000313" key="2">
    <source>
        <dbReference type="EMBL" id="RWR74315.1"/>
    </source>
</evidence>
<sequence length="166" mass="18937">MEISISETMTLEMKIKTIKISSSAEDVLCSICNVKTHVKDIGGVQSPGLCIWDRLTEREGYGQSSNNLLAWWKQKMKFDQKWACCNSHHQEDDTSLGINDQLTTTFSQTLASFARHYVGFALVGPILHCNPPQRRYISFEEGYLSTMTAKRIKVLWQVIPNLYKDT</sequence>
<proteinExistence type="predicted"/>